<keyword evidence="2" id="KW-1133">Transmembrane helix</keyword>
<feature type="transmembrane region" description="Helical" evidence="2">
    <location>
        <begin position="57"/>
        <end position="80"/>
    </location>
</feature>
<reference evidence="3 4" key="1">
    <citation type="journal article" date="2013" name="Genome Announc.">
        <title>Draft genome sequence of an Actinobacterium, Brachybacterium muris strain UCD-AY4.</title>
        <authorList>
            <person name="Lo J.R."/>
            <person name="Lang J.M."/>
            <person name="Darling A.E."/>
            <person name="Eisen J.A."/>
            <person name="Coil D.A."/>
        </authorList>
    </citation>
    <scope>NUCLEOTIDE SEQUENCE [LARGE SCALE GENOMIC DNA]</scope>
    <source>
        <strain evidence="3 4">UCD-AY4</strain>
    </source>
</reference>
<dbReference type="Proteomes" id="UP000019754">
    <property type="component" value="Unassembled WGS sequence"/>
</dbReference>
<protein>
    <submittedName>
        <fullName evidence="3">Uncharacterized protein</fullName>
    </submittedName>
</protein>
<feature type="region of interest" description="Disordered" evidence="1">
    <location>
        <begin position="84"/>
        <end position="163"/>
    </location>
</feature>
<dbReference type="OrthoDB" id="5065474at2"/>
<keyword evidence="4" id="KW-1185">Reference proteome</keyword>
<feature type="region of interest" description="Disordered" evidence="1">
    <location>
        <begin position="1"/>
        <end position="52"/>
    </location>
</feature>
<feature type="region of interest" description="Disordered" evidence="1">
    <location>
        <begin position="301"/>
        <end position="322"/>
    </location>
</feature>
<evidence type="ECO:0000313" key="4">
    <source>
        <dbReference type="Proteomes" id="UP000019754"/>
    </source>
</evidence>
<evidence type="ECO:0000256" key="1">
    <source>
        <dbReference type="SAM" id="MobiDB-lite"/>
    </source>
</evidence>
<feature type="compositionally biased region" description="Pro residues" evidence="1">
    <location>
        <begin position="37"/>
        <end position="46"/>
    </location>
</feature>
<gene>
    <name evidence="3" type="ORF">D641_0114745</name>
</gene>
<keyword evidence="2" id="KW-0472">Membrane</keyword>
<dbReference type="RefSeq" id="WP_017824268.1">
    <property type="nucleotide sequence ID" value="NZ_AORC01000027.1"/>
</dbReference>
<dbReference type="HOGENOM" id="CLU_902148_0_0_11"/>
<organism evidence="3 4">
    <name type="scientific">Brachybacterium muris UCD-AY4</name>
    <dbReference type="NCBI Taxonomy" id="1249481"/>
    <lineage>
        <taxon>Bacteria</taxon>
        <taxon>Bacillati</taxon>
        <taxon>Actinomycetota</taxon>
        <taxon>Actinomycetes</taxon>
        <taxon>Micrococcales</taxon>
        <taxon>Dermabacteraceae</taxon>
        <taxon>Brachybacterium</taxon>
    </lineage>
</organism>
<evidence type="ECO:0000313" key="3">
    <source>
        <dbReference type="EMBL" id="EYT47693.1"/>
    </source>
</evidence>
<comment type="caution">
    <text evidence="3">The sequence shown here is derived from an EMBL/GenBank/DDBJ whole genome shotgun (WGS) entry which is preliminary data.</text>
</comment>
<dbReference type="STRING" id="1249481.D641_0114745"/>
<name>A0A022KPV7_9MICO</name>
<sequence>MQDRQDDSADFSLPDFSGGGSPGSSGVSGGPAGGPGPTGPTGPAPQGPGGGGSRRGLWLALGLGGAGLLLVILVVVGLVLSQTVFPGGRDPLTGGDPSTTQEETDDEERTRGEYIPSEEQTTQPEPEQGPTMTVAPSTECTLYAPGSDQEQPEGEMRGGGLSVPLPSGWERLSGSAGEQPHLEDSESAWTPVEAGWYTAATVGRVAYPEEAGGYPGAEAAARHLFECSITRDDSAEVFTDQPQVSEIHEEATTVDGHPAHLFEATVAITGETTFESTDSWRYTAIVVETPGGPSAFVGGAATGHGDQMQDLEDMKEGLSATE</sequence>
<evidence type="ECO:0000256" key="2">
    <source>
        <dbReference type="SAM" id="Phobius"/>
    </source>
</evidence>
<dbReference type="EMBL" id="AORC01000027">
    <property type="protein sequence ID" value="EYT47693.1"/>
    <property type="molecule type" value="Genomic_DNA"/>
</dbReference>
<accession>A0A022KPV7</accession>
<dbReference type="AlphaFoldDB" id="A0A022KPV7"/>
<feature type="compositionally biased region" description="Gly residues" evidence="1">
    <location>
        <begin position="17"/>
        <end position="36"/>
    </location>
</feature>
<keyword evidence="2" id="KW-0812">Transmembrane</keyword>
<proteinExistence type="predicted"/>
<feature type="compositionally biased region" description="Low complexity" evidence="1">
    <location>
        <begin position="118"/>
        <end position="131"/>
    </location>
</feature>